<accession>A0ABD1DIY2</accession>
<dbReference type="InterPro" id="IPR001314">
    <property type="entry name" value="Peptidase_S1A"/>
</dbReference>
<organism evidence="4 5">
    <name type="scientific">Culex pipiens pipiens</name>
    <name type="common">Northern house mosquito</name>
    <dbReference type="NCBI Taxonomy" id="38569"/>
    <lineage>
        <taxon>Eukaryota</taxon>
        <taxon>Metazoa</taxon>
        <taxon>Ecdysozoa</taxon>
        <taxon>Arthropoda</taxon>
        <taxon>Hexapoda</taxon>
        <taxon>Insecta</taxon>
        <taxon>Pterygota</taxon>
        <taxon>Neoptera</taxon>
        <taxon>Endopterygota</taxon>
        <taxon>Diptera</taxon>
        <taxon>Nematocera</taxon>
        <taxon>Culicoidea</taxon>
        <taxon>Culicidae</taxon>
        <taxon>Culicinae</taxon>
        <taxon>Culicini</taxon>
        <taxon>Culex</taxon>
        <taxon>Culex</taxon>
    </lineage>
</organism>
<name>A0ABD1DIY2_CULPP</name>
<dbReference type="Pfam" id="PF16030">
    <property type="entry name" value="GD_N"/>
    <property type="match status" value="2"/>
</dbReference>
<proteinExistence type="inferred from homology"/>
<dbReference type="Gene3D" id="2.40.10.10">
    <property type="entry name" value="Trypsin-like serine proteases"/>
    <property type="match status" value="2"/>
</dbReference>
<comment type="caution">
    <text evidence="4">The sequence shown here is derived from an EMBL/GenBank/DDBJ whole genome shotgun (WGS) entry which is preliminary data.</text>
</comment>
<feature type="domain" description="Peptidase S1" evidence="3">
    <location>
        <begin position="215"/>
        <end position="465"/>
    </location>
</feature>
<dbReference type="PROSITE" id="PS00134">
    <property type="entry name" value="TRYPSIN_HIS"/>
    <property type="match status" value="2"/>
</dbReference>
<dbReference type="InterPro" id="IPR043504">
    <property type="entry name" value="Peptidase_S1_PA_chymotrypsin"/>
</dbReference>
<evidence type="ECO:0000313" key="4">
    <source>
        <dbReference type="EMBL" id="KAL1398932.1"/>
    </source>
</evidence>
<dbReference type="InterPro" id="IPR018114">
    <property type="entry name" value="TRYPSIN_HIS"/>
</dbReference>
<evidence type="ECO:0000256" key="2">
    <source>
        <dbReference type="ARBA" id="ARBA00024195"/>
    </source>
</evidence>
<comment type="similarity">
    <text evidence="2">Belongs to the peptidase S1 family. CLIP subfamily.</text>
</comment>
<protein>
    <recommendedName>
        <fullName evidence="3">Peptidase S1 domain-containing protein</fullName>
    </recommendedName>
</protein>
<dbReference type="EMBL" id="JBEHCU010005712">
    <property type="protein sequence ID" value="KAL1398932.1"/>
    <property type="molecule type" value="Genomic_DNA"/>
</dbReference>
<dbReference type="PANTHER" id="PTHR24260:SF136">
    <property type="entry name" value="GH08193P-RELATED"/>
    <property type="match status" value="1"/>
</dbReference>
<dbReference type="InterPro" id="IPR009003">
    <property type="entry name" value="Peptidase_S1_PA"/>
</dbReference>
<keyword evidence="1" id="KW-1015">Disulfide bond</keyword>
<dbReference type="PRINTS" id="PR00722">
    <property type="entry name" value="CHYMOTRYPSIN"/>
</dbReference>
<dbReference type="Proteomes" id="UP001562425">
    <property type="component" value="Unassembled WGS sequence"/>
</dbReference>
<dbReference type="AlphaFoldDB" id="A0ABD1DIY2"/>
<keyword evidence="5" id="KW-1185">Reference proteome</keyword>
<dbReference type="Pfam" id="PF00089">
    <property type="entry name" value="Trypsin"/>
    <property type="match status" value="2"/>
</dbReference>
<dbReference type="InterPro" id="IPR001254">
    <property type="entry name" value="Trypsin_dom"/>
</dbReference>
<dbReference type="InterPro" id="IPR031986">
    <property type="entry name" value="GD_N"/>
</dbReference>
<dbReference type="SUPFAM" id="SSF50494">
    <property type="entry name" value="Trypsin-like serine proteases"/>
    <property type="match status" value="2"/>
</dbReference>
<dbReference type="InterPro" id="IPR051333">
    <property type="entry name" value="CLIP_Serine_Protease"/>
</dbReference>
<evidence type="ECO:0000256" key="1">
    <source>
        <dbReference type="ARBA" id="ARBA00023157"/>
    </source>
</evidence>
<sequence length="861" mass="95292">MISMAFPKFVPIAHFLTIKTILALLFWFCATSGQLLQSPCPNIFTYQLDPTRQQIYGYIEIPNLRVGSVAKVDVELSIAAQVAANNFGSLALIKTREETGKDIQKGLPAQYKIVFPRKDIIPTVKSISVNGKSVCEGTRAQGRVLTAIRLAHVLKTKLKSPSSDAQRVIDRSTKVKPPVEKQFDLSSKVQQMHASLPFNNDICGRKIINFTIPLSTNGKRASKGQFPWIAPIFIANLVRGEKPIYICASTIITANHVLTAGHCVFLADELIKPHRLLVAAGMHNIDNFFDEDAVFSRVQTVIPHPNYVESDVQNEADVAVLKLAKTIPYTPFIVPICLWKGDDNLDRAVNLVGVVAGWGLTEQGTSGSPRFFQARIVSRGQCSAVTRRALNNKVFCADGMGANPCTGDSGSGLVVWQELGVNGQYLQSPCPNIFTYQLDPSTREIFGYVEIPDLRVGDVAKLNVELSIAAELTNNNYGSIALIKTREQTGKDILKGLPAQYRINFPRRDVIPSMKMIKLNDKIICSGYRAQGRLVTTVRLAHTLQIKFKTASIVTQRVINGERQVPQIGTMSNQFDALTRIQQNPVALPVNNRVCGKAVTDISVSLSINGKRCEPGQFPWIAAIYYRSPHRGEKPIYICGATIINPRHLVTAGHCVFLADELIRPERLLTAAGIHNIDNFFEETAVFSNVKQIFPHPAYIDEDSLNEADIAVIRLVKTLVYTPYILPICLWKGDDSLDKVVNMDGLVAGWGVTEKGTTVIPNYFRARIVSKRQCSANLGRTYSHNTKIFCADGLGAGPCNGDSGSGFVMRRGDHYYLRGLVSRGRVEHDTLKCDIKKYGIYTDIAPFRFWLRDTIEIPNFG</sequence>
<evidence type="ECO:0000313" key="5">
    <source>
        <dbReference type="Proteomes" id="UP001562425"/>
    </source>
</evidence>
<dbReference type="PANTHER" id="PTHR24260">
    <property type="match status" value="1"/>
</dbReference>
<feature type="domain" description="Peptidase S1" evidence="3">
    <location>
        <begin position="607"/>
        <end position="856"/>
    </location>
</feature>
<reference evidence="4 5" key="1">
    <citation type="submission" date="2024-05" db="EMBL/GenBank/DDBJ databases">
        <title>Culex pipiens pipiens assembly and annotation.</title>
        <authorList>
            <person name="Alout H."/>
            <person name="Durand T."/>
        </authorList>
    </citation>
    <scope>NUCLEOTIDE SEQUENCE [LARGE SCALE GENOMIC DNA]</scope>
    <source>
        <strain evidence="4">HA-2024</strain>
        <tissue evidence="4">Whole body</tissue>
    </source>
</reference>
<dbReference type="CDD" id="cd00190">
    <property type="entry name" value="Tryp_SPc"/>
    <property type="match status" value="2"/>
</dbReference>
<dbReference type="FunFam" id="2.40.10.10:FF:000068">
    <property type="entry name" value="transmembrane protease serine 2"/>
    <property type="match status" value="2"/>
</dbReference>
<dbReference type="PROSITE" id="PS50240">
    <property type="entry name" value="TRYPSIN_DOM"/>
    <property type="match status" value="2"/>
</dbReference>
<dbReference type="SMART" id="SM00020">
    <property type="entry name" value="Tryp_SPc"/>
    <property type="match status" value="2"/>
</dbReference>
<gene>
    <name evidence="4" type="ORF">pipiens_008583</name>
</gene>
<evidence type="ECO:0000259" key="3">
    <source>
        <dbReference type="PROSITE" id="PS50240"/>
    </source>
</evidence>